<feature type="binding site" evidence="12">
    <location>
        <position position="197"/>
    </location>
    <ligand>
        <name>Mg(2+)</name>
        <dbReference type="ChEBI" id="CHEBI:18420"/>
    </ligand>
</feature>
<feature type="active site" description="Proton donor" evidence="10">
    <location>
        <position position="54"/>
    </location>
</feature>
<dbReference type="Gene3D" id="3.40.50.1000">
    <property type="entry name" value="HAD superfamily/HAD-like"/>
    <property type="match status" value="1"/>
</dbReference>
<dbReference type="InterPro" id="IPR023214">
    <property type="entry name" value="HAD_sf"/>
</dbReference>
<comment type="caution">
    <text evidence="13">The sequence shown here is derived from an EMBL/GenBank/DDBJ whole genome shotgun (WGS) entry which is preliminary data.</text>
</comment>
<feature type="binding site" evidence="12">
    <location>
        <position position="52"/>
    </location>
    <ligand>
        <name>Mg(2+)</name>
        <dbReference type="ChEBI" id="CHEBI:18420"/>
    </ligand>
</feature>
<keyword evidence="14" id="KW-1185">Reference proteome</keyword>
<dbReference type="AlphaFoldDB" id="R8B279"/>
<evidence type="ECO:0000313" key="14">
    <source>
        <dbReference type="Proteomes" id="UP000016540"/>
    </source>
</evidence>
<protein>
    <recommendedName>
        <fullName evidence="2">phosphoserine phosphatase</fullName>
        <ecNumber evidence="2">3.1.3.3</ecNumber>
    </recommendedName>
</protein>
<name>R8B279_9GAMM</name>
<dbReference type="InterPro" id="IPR036412">
    <property type="entry name" value="HAD-like_sf"/>
</dbReference>
<dbReference type="GO" id="GO:0005737">
    <property type="term" value="C:cytoplasm"/>
    <property type="evidence" value="ECO:0007669"/>
    <property type="project" value="TreeGrafter"/>
</dbReference>
<evidence type="ECO:0000256" key="1">
    <source>
        <dbReference type="ARBA" id="ARBA00005135"/>
    </source>
</evidence>
<evidence type="ECO:0000256" key="7">
    <source>
        <dbReference type="ARBA" id="ARBA00023299"/>
    </source>
</evidence>
<dbReference type="STRING" id="1318628.MARLIPOL_08054"/>
<evidence type="ECO:0000256" key="4">
    <source>
        <dbReference type="ARBA" id="ARBA00022723"/>
    </source>
</evidence>
<dbReference type="SUPFAM" id="SSF56784">
    <property type="entry name" value="HAD-like"/>
    <property type="match status" value="1"/>
</dbReference>
<evidence type="ECO:0000256" key="3">
    <source>
        <dbReference type="ARBA" id="ARBA00022605"/>
    </source>
</evidence>
<feature type="binding site" evidence="11">
    <location>
        <position position="200"/>
    </location>
    <ligand>
        <name>substrate</name>
    </ligand>
</feature>
<dbReference type="NCBIfam" id="NF010109">
    <property type="entry name" value="PRK13582.1"/>
    <property type="match status" value="1"/>
</dbReference>
<keyword evidence="4" id="KW-0479">Metal-binding</keyword>
<dbReference type="EC" id="3.1.3.3" evidence="2"/>
<dbReference type="HOGENOM" id="CLU_097498_0_0_6"/>
<dbReference type="PANTHER" id="PTHR43344:SF2">
    <property type="entry name" value="PHOSPHOSERINE PHOSPHATASE"/>
    <property type="match status" value="1"/>
</dbReference>
<organism evidence="13 14">
    <name type="scientific">Marinobacter lipolyticus SM19</name>
    <dbReference type="NCBI Taxonomy" id="1318628"/>
    <lineage>
        <taxon>Bacteria</taxon>
        <taxon>Pseudomonadati</taxon>
        <taxon>Pseudomonadota</taxon>
        <taxon>Gammaproteobacteria</taxon>
        <taxon>Pseudomonadales</taxon>
        <taxon>Marinobacteraceae</taxon>
        <taxon>Marinobacter</taxon>
    </lineage>
</organism>
<dbReference type="Pfam" id="PF00702">
    <property type="entry name" value="Hydrolase"/>
    <property type="match status" value="1"/>
</dbReference>
<evidence type="ECO:0000256" key="9">
    <source>
        <dbReference type="ARBA" id="ARBA00048523"/>
    </source>
</evidence>
<comment type="pathway">
    <text evidence="1">Amino-acid biosynthesis; L-serine biosynthesis; L-serine from 3-phospho-D-glycerate: step 3/3.</text>
</comment>
<feature type="binding site" evidence="11">
    <location>
        <begin position="135"/>
        <end position="136"/>
    </location>
    <ligand>
        <name>substrate</name>
    </ligand>
</feature>
<comment type="catalytic activity">
    <reaction evidence="8">
        <text>O-phospho-L-serine + H2O = L-serine + phosphate</text>
        <dbReference type="Rhea" id="RHEA:21208"/>
        <dbReference type="ChEBI" id="CHEBI:15377"/>
        <dbReference type="ChEBI" id="CHEBI:33384"/>
        <dbReference type="ChEBI" id="CHEBI:43474"/>
        <dbReference type="ChEBI" id="CHEBI:57524"/>
        <dbReference type="EC" id="3.1.3.3"/>
    </reaction>
</comment>
<evidence type="ECO:0000256" key="12">
    <source>
        <dbReference type="PIRSR" id="PIRSR611863-3"/>
    </source>
</evidence>
<dbReference type="NCBIfam" id="TIGR02137">
    <property type="entry name" value="HSK-PSP"/>
    <property type="match status" value="1"/>
</dbReference>
<feature type="active site" description="Nucleophile" evidence="10">
    <location>
        <position position="52"/>
    </location>
</feature>
<sequence length="249" mass="28341">MWSYILIAGKKHDAFGGGFSYHTGPLKPERLFAAGNTEYDYQEITVELACLDLEGVLIPEIWIAFAEKTGIEELRATTRDIPDYDVLMKQRLRLLDEHGYGLPQIQEVIGELDPLPGASEFLDWLRERFQVVILSDTFYEFAMPLMAKLGFPTLLCHKLEVADNGQITNYLLRQRDPKRQSVRAFQLLNYRVIAAGDSYNDTTMLSQAEAGILFHAPQNVIEEFPQFPAVHTFDDLKQQFLKASSVHNA</sequence>
<evidence type="ECO:0000256" key="11">
    <source>
        <dbReference type="PIRSR" id="PIRSR611863-2"/>
    </source>
</evidence>
<evidence type="ECO:0000256" key="2">
    <source>
        <dbReference type="ARBA" id="ARBA00012640"/>
    </source>
</evidence>
<feature type="binding site" evidence="11">
    <location>
        <position position="178"/>
    </location>
    <ligand>
        <name>substrate</name>
    </ligand>
</feature>
<dbReference type="PATRIC" id="fig|1318628.3.peg.1615"/>
<keyword evidence="6" id="KW-0460">Magnesium</keyword>
<dbReference type="Gene3D" id="3.90.1470.10">
    <property type="entry name" value="thrh gene product, domain 2"/>
    <property type="match status" value="1"/>
</dbReference>
<comment type="catalytic activity">
    <reaction evidence="9">
        <text>O-phospho-D-serine + H2O = D-serine + phosphate</text>
        <dbReference type="Rhea" id="RHEA:24873"/>
        <dbReference type="ChEBI" id="CHEBI:15377"/>
        <dbReference type="ChEBI" id="CHEBI:35247"/>
        <dbReference type="ChEBI" id="CHEBI:43474"/>
        <dbReference type="ChEBI" id="CHEBI:58680"/>
        <dbReference type="EC" id="3.1.3.3"/>
    </reaction>
</comment>
<reference evidence="13 14" key="1">
    <citation type="journal article" date="2013" name="Genome Announc.">
        <title>Draft Genome Sequence of the Moderately Halophilic Bacterium Marinobacter lipolyticus Strain SM19.</title>
        <authorList>
            <person name="Papke R.T."/>
            <person name="de la Haba R.R."/>
            <person name="Infante-Dominguez C."/>
            <person name="Perez D."/>
            <person name="Sanchez-Porro C."/>
            <person name="Lapierre P."/>
            <person name="Ventosa A."/>
        </authorList>
    </citation>
    <scope>NUCLEOTIDE SEQUENCE [LARGE SCALE GENOMIC DNA]</scope>
    <source>
        <strain evidence="13 14">SM19</strain>
    </source>
</reference>
<keyword evidence="7" id="KW-0718">Serine biosynthesis</keyword>
<dbReference type="GO" id="GO:0036424">
    <property type="term" value="F:L-phosphoserine phosphatase activity"/>
    <property type="evidence" value="ECO:0007669"/>
    <property type="project" value="TreeGrafter"/>
</dbReference>
<dbReference type="EMBL" id="ASAD01000010">
    <property type="protein sequence ID" value="EON92690.1"/>
    <property type="molecule type" value="Genomic_DNA"/>
</dbReference>
<dbReference type="GO" id="GO:0000287">
    <property type="term" value="F:magnesium ion binding"/>
    <property type="evidence" value="ECO:0007669"/>
    <property type="project" value="TreeGrafter"/>
</dbReference>
<proteinExistence type="predicted"/>
<keyword evidence="5" id="KW-0378">Hydrolase</keyword>
<feature type="binding site" evidence="11">
    <location>
        <position position="91"/>
    </location>
    <ligand>
        <name>substrate</name>
    </ligand>
</feature>
<dbReference type="InterPro" id="IPR011863">
    <property type="entry name" value="HSK-PSP"/>
</dbReference>
<keyword evidence="3" id="KW-0028">Amino-acid biosynthesis</keyword>
<dbReference type="GO" id="GO:0006564">
    <property type="term" value="P:L-serine biosynthetic process"/>
    <property type="evidence" value="ECO:0007669"/>
    <property type="project" value="UniProtKB-KW"/>
</dbReference>
<evidence type="ECO:0000256" key="8">
    <source>
        <dbReference type="ARBA" id="ARBA00048138"/>
    </source>
</evidence>
<feature type="binding site" evidence="12">
    <location>
        <position position="54"/>
    </location>
    <ligand>
        <name>Mg(2+)</name>
        <dbReference type="ChEBI" id="CHEBI:18420"/>
    </ligand>
</feature>
<gene>
    <name evidence="13" type="primary">thrH</name>
    <name evidence="13" type="ORF">MARLIPOL_08054</name>
</gene>
<accession>R8B279</accession>
<feature type="binding site" evidence="11">
    <location>
        <position position="60"/>
    </location>
    <ligand>
        <name>substrate</name>
    </ligand>
</feature>
<dbReference type="PANTHER" id="PTHR43344">
    <property type="entry name" value="PHOSPHOSERINE PHOSPHATASE"/>
    <property type="match status" value="1"/>
</dbReference>
<evidence type="ECO:0000313" key="13">
    <source>
        <dbReference type="EMBL" id="EON92690.1"/>
    </source>
</evidence>
<dbReference type="Proteomes" id="UP000016540">
    <property type="component" value="Unassembled WGS sequence"/>
</dbReference>
<evidence type="ECO:0000256" key="10">
    <source>
        <dbReference type="PIRSR" id="PIRSR611863-1"/>
    </source>
</evidence>
<comment type="cofactor">
    <cofactor evidence="12">
        <name>Mg(2+)</name>
        <dbReference type="ChEBI" id="CHEBI:18420"/>
    </cofactor>
    <text evidence="12">Binds 1 Mg(2+) ion per subunit.</text>
</comment>
<dbReference type="eggNOG" id="COG0560">
    <property type="taxonomic scope" value="Bacteria"/>
</dbReference>
<dbReference type="InterPro" id="IPR050582">
    <property type="entry name" value="HAD-like_SerB"/>
</dbReference>
<evidence type="ECO:0000256" key="5">
    <source>
        <dbReference type="ARBA" id="ARBA00022801"/>
    </source>
</evidence>
<evidence type="ECO:0000256" key="6">
    <source>
        <dbReference type="ARBA" id="ARBA00022842"/>
    </source>
</evidence>